<keyword evidence="5 10" id="KW-0597">Phosphoprotein</keyword>
<keyword evidence="4" id="KW-0145">Chemotaxis</keyword>
<dbReference type="InterPro" id="IPR008207">
    <property type="entry name" value="Sig_transdc_His_kin_Hpt_dom"/>
</dbReference>
<dbReference type="SMART" id="SM01231">
    <property type="entry name" value="H-kinase_dim"/>
    <property type="match status" value="1"/>
</dbReference>
<comment type="function">
    <text evidence="9">Involved in the transmission of sensory signals from the chemoreceptors to the flagellar motors. CheA is autophosphorylated; it can transfer its phosphate group to either CheB or CheY.</text>
</comment>
<dbReference type="PANTHER" id="PTHR43395">
    <property type="entry name" value="SENSOR HISTIDINE KINASE CHEA"/>
    <property type="match status" value="1"/>
</dbReference>
<dbReference type="Pfam" id="PF01584">
    <property type="entry name" value="CheW"/>
    <property type="match status" value="1"/>
</dbReference>
<dbReference type="SUPFAM" id="SSF50341">
    <property type="entry name" value="CheW-like"/>
    <property type="match status" value="1"/>
</dbReference>
<feature type="domain" description="Histidine kinase" evidence="11">
    <location>
        <begin position="286"/>
        <end position="527"/>
    </location>
</feature>
<dbReference type="InterPro" id="IPR036097">
    <property type="entry name" value="HisK_dim/P_sf"/>
</dbReference>
<dbReference type="SMART" id="SM00260">
    <property type="entry name" value="CheW"/>
    <property type="match status" value="1"/>
</dbReference>
<dbReference type="Proteomes" id="UP000798808">
    <property type="component" value="Unassembled WGS sequence"/>
</dbReference>
<feature type="modified residue" description="Phosphohistidine" evidence="10">
    <location>
        <position position="44"/>
    </location>
</feature>
<keyword evidence="7" id="KW-0547">Nucleotide-binding</keyword>
<comment type="catalytic activity">
    <reaction evidence="1">
        <text>ATP + protein L-histidine = ADP + protein N-phospho-L-histidine.</text>
        <dbReference type="EC" id="2.7.13.3"/>
    </reaction>
</comment>
<sequence>MDDNQKQFIEDMLDLFNQLDEGLMQLEATPHASAPLEQVFRIMHTVKGAANMFGFEHIGDLAHHLETLFDHVREGHMHVTDELISITLNAFDKVRDLLQKKNLDKLMDSREFRGHLDRASLFLKNHEAISHDKSFLNRLSTQTAFVTYLLEITPSIEITSDGNHPLIYIIKDVEALGVSKIRIQAREDKTIDHWKLVLATVSSQEEIESYFLFVEQDCKVIVSTLAPCNLLETPVWASTVEEFLNQRITKEQLDTFCAGIKDQTETFENKENEPSHRNHQQAIIKVKKHKIDDLLNKISELVILKSQLLNVAHQTHNVALNDVAERIEAVVSQLLGVSLDISLIQIETLVTQFKRLVRDLSRSLNKKVNFISKGVDTEMDKDIIEMMTQPLLHIIRNAVDHGIEHPEERKSQGKSEHGTIKLNTFRSNAFINLIISDDGRGIDKDRLVNKAIEQGLISRDTQLNDDEVFNLIFHPGLTTADTISDISGRGVGMDVVKQSITELRGSIKVSSSPGAGTQFYIKLPISRSIIDGLLVKVADTQYIIPINAIERIDRIPSSILNRKKRIQSGVMINEKPLPVLSLRQQYYDEQDTPKTSDIITIKVNDKSKGIAVDHIEGMMEVILKPMGDLYTNQDFISGSAILGDGAVALVLDPERLFMRHTKNVI</sequence>
<dbReference type="InterPro" id="IPR036890">
    <property type="entry name" value="HATPase_C_sf"/>
</dbReference>
<dbReference type="InterPro" id="IPR036641">
    <property type="entry name" value="HPT_dom_sf"/>
</dbReference>
<dbReference type="InterPro" id="IPR005467">
    <property type="entry name" value="His_kinase_dom"/>
</dbReference>
<feature type="domain" description="HPt" evidence="13">
    <location>
        <begin position="1"/>
        <end position="101"/>
    </location>
</feature>
<dbReference type="CDD" id="cd00088">
    <property type="entry name" value="HPT"/>
    <property type="match status" value="1"/>
</dbReference>
<dbReference type="InterPro" id="IPR002545">
    <property type="entry name" value="CheW-lke_dom"/>
</dbReference>
<gene>
    <name evidence="14" type="ORF">E1163_18330</name>
</gene>
<evidence type="ECO:0000256" key="7">
    <source>
        <dbReference type="ARBA" id="ARBA00022741"/>
    </source>
</evidence>
<feature type="domain" description="CheW-like" evidence="12">
    <location>
        <begin position="529"/>
        <end position="662"/>
    </location>
</feature>
<evidence type="ECO:0000259" key="12">
    <source>
        <dbReference type="PROSITE" id="PS50851"/>
    </source>
</evidence>
<dbReference type="SMART" id="SM00387">
    <property type="entry name" value="HATPase_c"/>
    <property type="match status" value="1"/>
</dbReference>
<dbReference type="Pfam" id="PF02518">
    <property type="entry name" value="HATPase_c"/>
    <property type="match status" value="1"/>
</dbReference>
<evidence type="ECO:0000256" key="10">
    <source>
        <dbReference type="PROSITE-ProRule" id="PRU00110"/>
    </source>
</evidence>
<reference evidence="14 15" key="1">
    <citation type="submission" date="2019-02" db="EMBL/GenBank/DDBJ databases">
        <authorList>
            <person name="Goldberg S.R."/>
            <person name="Haltli B.A."/>
            <person name="Correa H."/>
            <person name="Russell K.G."/>
        </authorList>
    </citation>
    <scope>NUCLEOTIDE SEQUENCE [LARGE SCALE GENOMIC DNA]</scope>
    <source>
        <strain evidence="14 15">JCM 16186</strain>
    </source>
</reference>
<evidence type="ECO:0000256" key="2">
    <source>
        <dbReference type="ARBA" id="ARBA00012438"/>
    </source>
</evidence>
<evidence type="ECO:0000256" key="6">
    <source>
        <dbReference type="ARBA" id="ARBA00022679"/>
    </source>
</evidence>
<dbReference type="SUPFAM" id="SSF47384">
    <property type="entry name" value="Homodimeric domain of signal transducing histidine kinase"/>
    <property type="match status" value="1"/>
</dbReference>
<evidence type="ECO:0000256" key="3">
    <source>
        <dbReference type="ARBA" id="ARBA00021495"/>
    </source>
</evidence>
<dbReference type="SUPFAM" id="SSF47226">
    <property type="entry name" value="Histidine-containing phosphotransfer domain, HPT domain"/>
    <property type="match status" value="1"/>
</dbReference>
<dbReference type="Gene3D" id="3.30.565.10">
    <property type="entry name" value="Histidine kinase-like ATPase, C-terminal domain"/>
    <property type="match status" value="1"/>
</dbReference>
<evidence type="ECO:0000313" key="14">
    <source>
        <dbReference type="EMBL" id="MTI26920.1"/>
    </source>
</evidence>
<dbReference type="Gene3D" id="1.20.120.160">
    <property type="entry name" value="HPT domain"/>
    <property type="match status" value="1"/>
</dbReference>
<dbReference type="SUPFAM" id="SSF55874">
    <property type="entry name" value="ATPase domain of HSP90 chaperone/DNA topoisomerase II/histidine kinase"/>
    <property type="match status" value="1"/>
</dbReference>
<dbReference type="Pfam" id="PF01627">
    <property type="entry name" value="Hpt"/>
    <property type="match status" value="1"/>
</dbReference>
<keyword evidence="6" id="KW-0808">Transferase</keyword>
<evidence type="ECO:0000256" key="9">
    <source>
        <dbReference type="ARBA" id="ARBA00035100"/>
    </source>
</evidence>
<evidence type="ECO:0000256" key="8">
    <source>
        <dbReference type="ARBA" id="ARBA00022777"/>
    </source>
</evidence>
<dbReference type="InterPro" id="IPR036061">
    <property type="entry name" value="CheW-like_dom_sf"/>
</dbReference>
<name>A0ABW9RSV9_9BACT</name>
<keyword evidence="15" id="KW-1185">Reference proteome</keyword>
<dbReference type="PANTHER" id="PTHR43395:SF10">
    <property type="entry name" value="CHEMOTAXIS PROTEIN CHEA"/>
    <property type="match status" value="1"/>
</dbReference>
<dbReference type="InterPro" id="IPR004358">
    <property type="entry name" value="Sig_transdc_His_kin-like_C"/>
</dbReference>
<dbReference type="SMART" id="SM00073">
    <property type="entry name" value="HPT"/>
    <property type="match status" value="1"/>
</dbReference>
<dbReference type="Pfam" id="PF02895">
    <property type="entry name" value="H-kinase_dim"/>
    <property type="match status" value="1"/>
</dbReference>
<proteinExistence type="predicted"/>
<evidence type="ECO:0000259" key="13">
    <source>
        <dbReference type="PROSITE" id="PS50894"/>
    </source>
</evidence>
<evidence type="ECO:0000259" key="11">
    <source>
        <dbReference type="PROSITE" id="PS50109"/>
    </source>
</evidence>
<dbReference type="PROSITE" id="PS50109">
    <property type="entry name" value="HIS_KIN"/>
    <property type="match status" value="1"/>
</dbReference>
<dbReference type="EMBL" id="SMLW01000604">
    <property type="protein sequence ID" value="MTI26920.1"/>
    <property type="molecule type" value="Genomic_DNA"/>
</dbReference>
<dbReference type="RefSeq" id="WP_155173928.1">
    <property type="nucleotide sequence ID" value="NZ_BAAAFL010000029.1"/>
</dbReference>
<dbReference type="PROSITE" id="PS50894">
    <property type="entry name" value="HPT"/>
    <property type="match status" value="1"/>
</dbReference>
<dbReference type="Gene3D" id="2.30.30.40">
    <property type="entry name" value="SH3 Domains"/>
    <property type="match status" value="1"/>
</dbReference>
<dbReference type="InterPro" id="IPR004105">
    <property type="entry name" value="CheA-like_dim"/>
</dbReference>
<evidence type="ECO:0000256" key="4">
    <source>
        <dbReference type="ARBA" id="ARBA00022500"/>
    </source>
</evidence>
<accession>A0ABW9RSV9</accession>
<dbReference type="EC" id="2.7.13.3" evidence="2"/>
<dbReference type="InterPro" id="IPR003594">
    <property type="entry name" value="HATPase_dom"/>
</dbReference>
<protein>
    <recommendedName>
        <fullName evidence="3">Chemotaxis protein CheA</fullName>
        <ecNumber evidence="2">2.7.13.3</ecNumber>
    </recommendedName>
</protein>
<evidence type="ECO:0000313" key="15">
    <source>
        <dbReference type="Proteomes" id="UP000798808"/>
    </source>
</evidence>
<dbReference type="CDD" id="cd16916">
    <property type="entry name" value="HATPase_CheA-like"/>
    <property type="match status" value="1"/>
</dbReference>
<comment type="caution">
    <text evidence="14">The sequence shown here is derived from an EMBL/GenBank/DDBJ whole genome shotgun (WGS) entry which is preliminary data.</text>
</comment>
<dbReference type="PROSITE" id="PS50851">
    <property type="entry name" value="CHEW"/>
    <property type="match status" value="1"/>
</dbReference>
<evidence type="ECO:0000256" key="1">
    <source>
        <dbReference type="ARBA" id="ARBA00000085"/>
    </source>
</evidence>
<dbReference type="InterPro" id="IPR051315">
    <property type="entry name" value="Bact_Chemotaxis_CheA"/>
</dbReference>
<evidence type="ECO:0000256" key="5">
    <source>
        <dbReference type="ARBA" id="ARBA00022553"/>
    </source>
</evidence>
<organism evidence="14 15">
    <name type="scientific">Fulvivirga kasyanovii</name>
    <dbReference type="NCBI Taxonomy" id="396812"/>
    <lineage>
        <taxon>Bacteria</taxon>
        <taxon>Pseudomonadati</taxon>
        <taxon>Bacteroidota</taxon>
        <taxon>Cytophagia</taxon>
        <taxon>Cytophagales</taxon>
        <taxon>Fulvivirgaceae</taxon>
        <taxon>Fulvivirga</taxon>
    </lineage>
</organism>
<keyword evidence="8" id="KW-0418">Kinase</keyword>
<dbReference type="PRINTS" id="PR00344">
    <property type="entry name" value="BCTRLSENSOR"/>
</dbReference>